<evidence type="ECO:0000259" key="7">
    <source>
        <dbReference type="PROSITE" id="PS50850"/>
    </source>
</evidence>
<dbReference type="GO" id="GO:0016020">
    <property type="term" value="C:membrane"/>
    <property type="evidence" value="ECO:0007669"/>
    <property type="project" value="UniProtKB-SubCell"/>
</dbReference>
<dbReference type="Proteomes" id="UP000184330">
    <property type="component" value="Unassembled WGS sequence"/>
</dbReference>
<feature type="region of interest" description="Disordered" evidence="5">
    <location>
        <begin position="1"/>
        <end position="39"/>
    </location>
</feature>
<protein>
    <submittedName>
        <fullName evidence="8">Related to multidrug resistant protein</fullName>
    </submittedName>
</protein>
<dbReference type="PANTHER" id="PTHR23502:SF60">
    <property type="entry name" value="MAJOR FACILITATOR SUPERFAMILY (MFS) PROFILE DOMAIN-CONTAINING PROTEIN-RELATED"/>
    <property type="match status" value="1"/>
</dbReference>
<sequence length="538" mass="59092">MASAGPTNPSPIPAASSDIDIERGGSISNHITSDAEKEPMKNVGVVEEKLEQGVSEAEDPYFVSPPSSLHACKLTSVQVTWDGENDPLNPFNWPRRVKWAVTLLTSLGGMVTLMSSTMMAPALPAISQDLHTDDATTQLTLSIFVLSFAIGPMIFAPMTEVFGRKPVWLLGGCFYILWNTVCGFSKTNGVMIAGRFFAGLGASVEYTIGTPVLSDCWRREQRGHSFAIATFLPLFGPALGPILGGVITGSIGWRWLFWVLSIFYAVLMLSAFFFFPETYAGAILHRKAKQLRKHTGREYSTEHERESQSLSHLIAISLARPCRLLLTQPLIQLMSFFLAYNYGILYIVQSTLATLWIEHYKQSVSVSGLHYIAIAGGCIFASLVGARFMDRVWQHLKARAKGETQPEYRVPLMIPGAILIPVGLFIYGWTAQAHAFWILPDIGIAIFSCGIIVGTQAMQAYVMDSFLKHVASASAASQLLRSLAGFAFPLFAPKMYQTLGYGWGNSLLAFMFIAIGVPAPLILWKYGAKLRAKGKPQW</sequence>
<accession>A0A1L7X0X7</accession>
<proteinExistence type="predicted"/>
<feature type="transmembrane region" description="Helical" evidence="6">
    <location>
        <begin position="410"/>
        <end position="429"/>
    </location>
</feature>
<feature type="transmembrane region" description="Helical" evidence="6">
    <location>
        <begin position="226"/>
        <end position="249"/>
    </location>
</feature>
<reference evidence="8 9" key="1">
    <citation type="submission" date="2016-03" db="EMBL/GenBank/DDBJ databases">
        <authorList>
            <person name="Ploux O."/>
        </authorList>
    </citation>
    <scope>NUCLEOTIDE SEQUENCE [LARGE SCALE GENOMIC DNA]</scope>
    <source>
        <strain evidence="8 9">UAMH 11012</strain>
    </source>
</reference>
<dbReference type="InterPro" id="IPR036259">
    <property type="entry name" value="MFS_trans_sf"/>
</dbReference>
<feature type="transmembrane region" description="Helical" evidence="6">
    <location>
        <begin position="503"/>
        <end position="524"/>
    </location>
</feature>
<dbReference type="EMBL" id="FJOG01000012">
    <property type="protein sequence ID" value="CZR58659.1"/>
    <property type="molecule type" value="Genomic_DNA"/>
</dbReference>
<evidence type="ECO:0000313" key="9">
    <source>
        <dbReference type="Proteomes" id="UP000184330"/>
    </source>
</evidence>
<keyword evidence="3 6" id="KW-1133">Transmembrane helix</keyword>
<feature type="transmembrane region" description="Helical" evidence="6">
    <location>
        <begin position="135"/>
        <end position="155"/>
    </location>
</feature>
<dbReference type="AlphaFoldDB" id="A0A1L7X0X7"/>
<dbReference type="Pfam" id="PF07690">
    <property type="entry name" value="MFS_1"/>
    <property type="match status" value="1"/>
</dbReference>
<dbReference type="InterPro" id="IPR011701">
    <property type="entry name" value="MFS"/>
</dbReference>
<dbReference type="CDD" id="cd17323">
    <property type="entry name" value="MFS_Tpo1_MDR_like"/>
    <property type="match status" value="1"/>
</dbReference>
<evidence type="ECO:0000256" key="4">
    <source>
        <dbReference type="ARBA" id="ARBA00023136"/>
    </source>
</evidence>
<name>A0A1L7X0X7_9HELO</name>
<keyword evidence="4 6" id="KW-0472">Membrane</keyword>
<comment type="subcellular location">
    <subcellularLocation>
        <location evidence="1">Membrane</location>
        <topology evidence="1">Multi-pass membrane protein</topology>
    </subcellularLocation>
</comment>
<feature type="transmembrane region" description="Helical" evidence="6">
    <location>
        <begin position="330"/>
        <end position="348"/>
    </location>
</feature>
<evidence type="ECO:0000256" key="1">
    <source>
        <dbReference type="ARBA" id="ARBA00004141"/>
    </source>
</evidence>
<gene>
    <name evidence="8" type="ORF">PAC_08551</name>
</gene>
<dbReference type="PANTHER" id="PTHR23502">
    <property type="entry name" value="MAJOR FACILITATOR SUPERFAMILY"/>
    <property type="match status" value="1"/>
</dbReference>
<dbReference type="SUPFAM" id="SSF103473">
    <property type="entry name" value="MFS general substrate transporter"/>
    <property type="match status" value="1"/>
</dbReference>
<evidence type="ECO:0000256" key="2">
    <source>
        <dbReference type="ARBA" id="ARBA00022692"/>
    </source>
</evidence>
<dbReference type="FunFam" id="1.20.1250.20:FF:000011">
    <property type="entry name" value="MFS multidrug transporter, putative"/>
    <property type="match status" value="1"/>
</dbReference>
<feature type="transmembrane region" description="Helical" evidence="6">
    <location>
        <begin position="99"/>
        <end position="123"/>
    </location>
</feature>
<keyword evidence="9" id="KW-1185">Reference proteome</keyword>
<evidence type="ECO:0000256" key="6">
    <source>
        <dbReference type="SAM" id="Phobius"/>
    </source>
</evidence>
<feature type="transmembrane region" description="Helical" evidence="6">
    <location>
        <begin position="255"/>
        <end position="284"/>
    </location>
</feature>
<feature type="transmembrane region" description="Helical" evidence="6">
    <location>
        <begin position="368"/>
        <end position="389"/>
    </location>
</feature>
<dbReference type="OrthoDB" id="6770063at2759"/>
<dbReference type="STRING" id="576137.A0A1L7X0X7"/>
<organism evidence="8 9">
    <name type="scientific">Phialocephala subalpina</name>
    <dbReference type="NCBI Taxonomy" id="576137"/>
    <lineage>
        <taxon>Eukaryota</taxon>
        <taxon>Fungi</taxon>
        <taxon>Dikarya</taxon>
        <taxon>Ascomycota</taxon>
        <taxon>Pezizomycotina</taxon>
        <taxon>Leotiomycetes</taxon>
        <taxon>Helotiales</taxon>
        <taxon>Mollisiaceae</taxon>
        <taxon>Phialocephala</taxon>
        <taxon>Phialocephala fortinii species complex</taxon>
    </lineage>
</organism>
<dbReference type="InterPro" id="IPR020846">
    <property type="entry name" value="MFS_dom"/>
</dbReference>
<dbReference type="Gene3D" id="1.20.1250.20">
    <property type="entry name" value="MFS general substrate transporter like domains"/>
    <property type="match status" value="1"/>
</dbReference>
<dbReference type="PROSITE" id="PS50850">
    <property type="entry name" value="MFS"/>
    <property type="match status" value="1"/>
</dbReference>
<feature type="transmembrane region" description="Helical" evidence="6">
    <location>
        <begin position="435"/>
        <end position="458"/>
    </location>
</feature>
<evidence type="ECO:0000256" key="5">
    <source>
        <dbReference type="SAM" id="MobiDB-lite"/>
    </source>
</evidence>
<evidence type="ECO:0000256" key="3">
    <source>
        <dbReference type="ARBA" id="ARBA00022989"/>
    </source>
</evidence>
<keyword evidence="2 6" id="KW-0812">Transmembrane</keyword>
<evidence type="ECO:0000313" key="8">
    <source>
        <dbReference type="EMBL" id="CZR58659.1"/>
    </source>
</evidence>
<dbReference type="GO" id="GO:0022857">
    <property type="term" value="F:transmembrane transporter activity"/>
    <property type="evidence" value="ECO:0007669"/>
    <property type="project" value="InterPro"/>
</dbReference>
<feature type="transmembrane region" description="Helical" evidence="6">
    <location>
        <begin position="470"/>
        <end position="491"/>
    </location>
</feature>
<feature type="domain" description="Major facilitator superfamily (MFS) profile" evidence="7">
    <location>
        <begin position="101"/>
        <end position="531"/>
    </location>
</feature>